<evidence type="ECO:0000256" key="4">
    <source>
        <dbReference type="ARBA" id="ARBA00023136"/>
    </source>
</evidence>
<dbReference type="SUPFAM" id="SSF161084">
    <property type="entry name" value="MAPEG domain-like"/>
    <property type="match status" value="1"/>
</dbReference>
<dbReference type="Proteomes" id="UP000006764">
    <property type="component" value="Chromosome"/>
</dbReference>
<keyword evidence="3 5" id="KW-1133">Transmembrane helix</keyword>
<reference evidence="6 7" key="1">
    <citation type="journal article" date="2012" name="J. Bacteriol.">
        <title>Genome sequence of an alkane-degrading bacterium, Alcanivorax pacificus type strain W11-5, isolated from deep sea sediment.</title>
        <authorList>
            <person name="Lai Q."/>
            <person name="Shao Z."/>
        </authorList>
    </citation>
    <scope>NUCLEOTIDE SEQUENCE [LARGE SCALE GENOMIC DNA]</scope>
    <source>
        <strain evidence="6 7">W11-5</strain>
    </source>
</reference>
<dbReference type="InterPro" id="IPR023352">
    <property type="entry name" value="MAPEG-like_dom_sf"/>
</dbReference>
<evidence type="ECO:0000313" key="6">
    <source>
        <dbReference type="EMBL" id="AJD46863.1"/>
    </source>
</evidence>
<dbReference type="OrthoDB" id="513661at2"/>
<keyword evidence="7" id="KW-1185">Reference proteome</keyword>
<dbReference type="AlphaFoldDB" id="A0A0B4XJX5"/>
<evidence type="ECO:0000313" key="7">
    <source>
        <dbReference type="Proteomes" id="UP000006764"/>
    </source>
</evidence>
<gene>
    <name evidence="6" type="ORF">S7S_02205</name>
</gene>
<dbReference type="EMBL" id="CP004387">
    <property type="protein sequence ID" value="AJD46863.1"/>
    <property type="molecule type" value="Genomic_DNA"/>
</dbReference>
<protein>
    <recommendedName>
        <fullName evidence="8">MAPEG family protein</fullName>
    </recommendedName>
</protein>
<dbReference type="PANTHER" id="PTHR35371">
    <property type="entry name" value="INNER MEMBRANE PROTEIN"/>
    <property type="match status" value="1"/>
</dbReference>
<comment type="subcellular location">
    <subcellularLocation>
        <location evidence="1">Membrane</location>
    </subcellularLocation>
</comment>
<accession>A0A0B4XJX5</accession>
<keyword evidence="2 5" id="KW-0812">Transmembrane</keyword>
<dbReference type="GO" id="GO:0016020">
    <property type="term" value="C:membrane"/>
    <property type="evidence" value="ECO:0007669"/>
    <property type="project" value="UniProtKB-SubCell"/>
</dbReference>
<feature type="transmembrane region" description="Helical" evidence="5">
    <location>
        <begin position="80"/>
        <end position="102"/>
    </location>
</feature>
<dbReference type="RefSeq" id="WP_008739397.1">
    <property type="nucleotide sequence ID" value="NZ_CP004387.1"/>
</dbReference>
<dbReference type="PANTHER" id="PTHR35371:SF1">
    <property type="entry name" value="BLR7753 PROTEIN"/>
    <property type="match status" value="1"/>
</dbReference>
<organism evidence="6 7">
    <name type="scientific">Isoalcanivorax pacificus W11-5</name>
    <dbReference type="NCBI Taxonomy" id="391936"/>
    <lineage>
        <taxon>Bacteria</taxon>
        <taxon>Pseudomonadati</taxon>
        <taxon>Pseudomonadota</taxon>
        <taxon>Gammaproteobacteria</taxon>
        <taxon>Oceanospirillales</taxon>
        <taxon>Alcanivoracaceae</taxon>
        <taxon>Isoalcanivorax</taxon>
    </lineage>
</organism>
<evidence type="ECO:0008006" key="8">
    <source>
        <dbReference type="Google" id="ProtNLM"/>
    </source>
</evidence>
<evidence type="ECO:0000256" key="1">
    <source>
        <dbReference type="ARBA" id="ARBA00004370"/>
    </source>
</evidence>
<dbReference type="STRING" id="391936.S7S_02205"/>
<evidence type="ECO:0000256" key="5">
    <source>
        <dbReference type="SAM" id="Phobius"/>
    </source>
</evidence>
<sequence>MTTAYWCMLVAIFLPYVFTGLAKFRGDFGPKQNHNPREFLEGLQGSRKRAHWAQQNSFEVTPAFLAAVLVAQMVGTLPQATLDCLAIAWVASRLLFGICYIADWATLRSLVWFAGMGLIAAMFIMSA</sequence>
<dbReference type="Pfam" id="PF01124">
    <property type="entry name" value="MAPEG"/>
    <property type="match status" value="1"/>
</dbReference>
<feature type="transmembrane region" description="Helical" evidence="5">
    <location>
        <begin position="109"/>
        <end position="126"/>
    </location>
</feature>
<name>A0A0B4XJX5_9GAMM</name>
<proteinExistence type="predicted"/>
<dbReference type="Gene3D" id="1.20.120.550">
    <property type="entry name" value="Membrane associated eicosanoid/glutathione metabolism-like domain"/>
    <property type="match status" value="1"/>
</dbReference>
<feature type="transmembrane region" description="Helical" evidence="5">
    <location>
        <begin position="6"/>
        <end position="24"/>
    </location>
</feature>
<evidence type="ECO:0000256" key="3">
    <source>
        <dbReference type="ARBA" id="ARBA00022989"/>
    </source>
</evidence>
<keyword evidence="4 5" id="KW-0472">Membrane</keyword>
<dbReference type="InterPro" id="IPR001129">
    <property type="entry name" value="Membr-assoc_MAPEG"/>
</dbReference>
<dbReference type="KEGG" id="apac:S7S_02205"/>
<dbReference type="HOGENOM" id="CLU_110778_2_1_6"/>
<evidence type="ECO:0000256" key="2">
    <source>
        <dbReference type="ARBA" id="ARBA00022692"/>
    </source>
</evidence>